<proteinExistence type="predicted"/>
<protein>
    <submittedName>
        <fullName evidence="1">Uncharacterized protein</fullName>
    </submittedName>
</protein>
<sequence length="101" mass="10741">MKKSAIQIAEDDAVDVDEPEVATSVAPPVKLRCADDSGENGAVIDCGDIFRKTDGLSQGNDVGEQEAKVCVKGDSIPYRVVKQADLRQMPDLNLPGGTRLV</sequence>
<name>A0A9D4HL08_DREPO</name>
<evidence type="ECO:0000313" key="1">
    <source>
        <dbReference type="EMBL" id="KAH3724287.1"/>
    </source>
</evidence>
<keyword evidence="2" id="KW-1185">Reference proteome</keyword>
<dbReference type="AlphaFoldDB" id="A0A9D4HL08"/>
<comment type="caution">
    <text evidence="1">The sequence shown here is derived from an EMBL/GenBank/DDBJ whole genome shotgun (WGS) entry which is preliminary data.</text>
</comment>
<dbReference type="Proteomes" id="UP000828390">
    <property type="component" value="Unassembled WGS sequence"/>
</dbReference>
<reference evidence="1" key="1">
    <citation type="journal article" date="2019" name="bioRxiv">
        <title>The Genome of the Zebra Mussel, Dreissena polymorpha: A Resource for Invasive Species Research.</title>
        <authorList>
            <person name="McCartney M.A."/>
            <person name="Auch B."/>
            <person name="Kono T."/>
            <person name="Mallez S."/>
            <person name="Zhang Y."/>
            <person name="Obille A."/>
            <person name="Becker A."/>
            <person name="Abrahante J.E."/>
            <person name="Garbe J."/>
            <person name="Badalamenti J.P."/>
            <person name="Herman A."/>
            <person name="Mangelson H."/>
            <person name="Liachko I."/>
            <person name="Sullivan S."/>
            <person name="Sone E.D."/>
            <person name="Koren S."/>
            <person name="Silverstein K.A.T."/>
            <person name="Beckman K.B."/>
            <person name="Gohl D.M."/>
        </authorList>
    </citation>
    <scope>NUCLEOTIDE SEQUENCE</scope>
    <source>
        <strain evidence="1">Duluth1</strain>
        <tissue evidence="1">Whole animal</tissue>
    </source>
</reference>
<reference evidence="1" key="2">
    <citation type="submission" date="2020-11" db="EMBL/GenBank/DDBJ databases">
        <authorList>
            <person name="McCartney M.A."/>
            <person name="Auch B."/>
            <person name="Kono T."/>
            <person name="Mallez S."/>
            <person name="Becker A."/>
            <person name="Gohl D.M."/>
            <person name="Silverstein K.A.T."/>
            <person name="Koren S."/>
            <person name="Bechman K.B."/>
            <person name="Herman A."/>
            <person name="Abrahante J.E."/>
            <person name="Garbe J."/>
        </authorList>
    </citation>
    <scope>NUCLEOTIDE SEQUENCE</scope>
    <source>
        <strain evidence="1">Duluth1</strain>
        <tissue evidence="1">Whole animal</tissue>
    </source>
</reference>
<evidence type="ECO:0000313" key="2">
    <source>
        <dbReference type="Proteomes" id="UP000828390"/>
    </source>
</evidence>
<gene>
    <name evidence="1" type="ORF">DPMN_050103</name>
</gene>
<organism evidence="1 2">
    <name type="scientific">Dreissena polymorpha</name>
    <name type="common">Zebra mussel</name>
    <name type="synonym">Mytilus polymorpha</name>
    <dbReference type="NCBI Taxonomy" id="45954"/>
    <lineage>
        <taxon>Eukaryota</taxon>
        <taxon>Metazoa</taxon>
        <taxon>Spiralia</taxon>
        <taxon>Lophotrochozoa</taxon>
        <taxon>Mollusca</taxon>
        <taxon>Bivalvia</taxon>
        <taxon>Autobranchia</taxon>
        <taxon>Heteroconchia</taxon>
        <taxon>Euheterodonta</taxon>
        <taxon>Imparidentia</taxon>
        <taxon>Neoheterodontei</taxon>
        <taxon>Myida</taxon>
        <taxon>Dreissenoidea</taxon>
        <taxon>Dreissenidae</taxon>
        <taxon>Dreissena</taxon>
    </lineage>
</organism>
<accession>A0A9D4HL08</accession>
<dbReference type="EMBL" id="JAIWYP010000012">
    <property type="protein sequence ID" value="KAH3724287.1"/>
    <property type="molecule type" value="Genomic_DNA"/>
</dbReference>